<reference evidence="13" key="1">
    <citation type="submission" date="2023-03" db="EMBL/GenBank/DDBJ databases">
        <title>Massive genome expansion in bonnet fungi (Mycena s.s.) driven by repeated elements and novel gene families across ecological guilds.</title>
        <authorList>
            <consortium name="Lawrence Berkeley National Laboratory"/>
            <person name="Harder C.B."/>
            <person name="Miyauchi S."/>
            <person name="Viragh M."/>
            <person name="Kuo A."/>
            <person name="Thoen E."/>
            <person name="Andreopoulos B."/>
            <person name="Lu D."/>
            <person name="Skrede I."/>
            <person name="Drula E."/>
            <person name="Henrissat B."/>
            <person name="Morin E."/>
            <person name="Kohler A."/>
            <person name="Barry K."/>
            <person name="LaButti K."/>
            <person name="Morin E."/>
            <person name="Salamov A."/>
            <person name="Lipzen A."/>
            <person name="Mereny Z."/>
            <person name="Hegedus B."/>
            <person name="Baldrian P."/>
            <person name="Stursova M."/>
            <person name="Weitz H."/>
            <person name="Taylor A."/>
            <person name="Grigoriev I.V."/>
            <person name="Nagy L.G."/>
            <person name="Martin F."/>
            <person name="Kauserud H."/>
        </authorList>
    </citation>
    <scope>NUCLEOTIDE SEQUENCE</scope>
    <source>
        <strain evidence="13">CBHHK173m</strain>
    </source>
</reference>
<dbReference type="GO" id="GO:0016705">
    <property type="term" value="F:oxidoreductase activity, acting on paired donors, with incorporation or reduction of molecular oxygen"/>
    <property type="evidence" value="ECO:0007669"/>
    <property type="project" value="InterPro"/>
</dbReference>
<evidence type="ECO:0000313" key="14">
    <source>
        <dbReference type="Proteomes" id="UP001222325"/>
    </source>
</evidence>
<dbReference type="GO" id="GO:0005506">
    <property type="term" value="F:iron ion binding"/>
    <property type="evidence" value="ECO:0007669"/>
    <property type="project" value="InterPro"/>
</dbReference>
<keyword evidence="6" id="KW-0479">Metal-binding</keyword>
<dbReference type="EMBL" id="JARJCN010000085">
    <property type="protein sequence ID" value="KAJ7076070.1"/>
    <property type="molecule type" value="Genomic_DNA"/>
</dbReference>
<evidence type="ECO:0000256" key="7">
    <source>
        <dbReference type="ARBA" id="ARBA00022989"/>
    </source>
</evidence>
<comment type="similarity">
    <text evidence="3">Belongs to the cytochrome P450 family.</text>
</comment>
<dbReference type="PANTHER" id="PTHR46300:SF2">
    <property type="entry name" value="CYTOCHROME P450 MONOOXYGENASE ALNH-RELATED"/>
    <property type="match status" value="1"/>
</dbReference>
<keyword evidence="11 12" id="KW-0472">Membrane</keyword>
<evidence type="ECO:0000256" key="9">
    <source>
        <dbReference type="ARBA" id="ARBA00023004"/>
    </source>
</evidence>
<keyword evidence="10" id="KW-0503">Monooxygenase</keyword>
<name>A0AAD6TTE5_9AGAR</name>
<dbReference type="GO" id="GO:0016020">
    <property type="term" value="C:membrane"/>
    <property type="evidence" value="ECO:0007669"/>
    <property type="project" value="UniProtKB-SubCell"/>
</dbReference>
<dbReference type="InterPro" id="IPR001128">
    <property type="entry name" value="Cyt_P450"/>
</dbReference>
<evidence type="ECO:0000256" key="12">
    <source>
        <dbReference type="SAM" id="Phobius"/>
    </source>
</evidence>
<evidence type="ECO:0000256" key="8">
    <source>
        <dbReference type="ARBA" id="ARBA00023002"/>
    </source>
</evidence>
<dbReference type="Pfam" id="PF00067">
    <property type="entry name" value="p450"/>
    <property type="match status" value="1"/>
</dbReference>
<dbReference type="InterPro" id="IPR036396">
    <property type="entry name" value="Cyt_P450_sf"/>
</dbReference>
<keyword evidence="9" id="KW-0408">Iron</keyword>
<evidence type="ECO:0000256" key="10">
    <source>
        <dbReference type="ARBA" id="ARBA00023033"/>
    </source>
</evidence>
<gene>
    <name evidence="13" type="ORF">B0H15DRAFT_604229</name>
</gene>
<keyword evidence="14" id="KW-1185">Reference proteome</keyword>
<organism evidence="13 14">
    <name type="scientific">Mycena belliarum</name>
    <dbReference type="NCBI Taxonomy" id="1033014"/>
    <lineage>
        <taxon>Eukaryota</taxon>
        <taxon>Fungi</taxon>
        <taxon>Dikarya</taxon>
        <taxon>Basidiomycota</taxon>
        <taxon>Agaricomycotina</taxon>
        <taxon>Agaricomycetes</taxon>
        <taxon>Agaricomycetidae</taxon>
        <taxon>Agaricales</taxon>
        <taxon>Marasmiineae</taxon>
        <taxon>Mycenaceae</taxon>
        <taxon>Mycena</taxon>
    </lineage>
</organism>
<proteinExistence type="inferred from homology"/>
<keyword evidence="8" id="KW-0560">Oxidoreductase</keyword>
<dbReference type="PANTHER" id="PTHR46300">
    <property type="entry name" value="P450, PUTATIVE (EUROFUNG)-RELATED-RELATED"/>
    <property type="match status" value="1"/>
</dbReference>
<evidence type="ECO:0000256" key="11">
    <source>
        <dbReference type="ARBA" id="ARBA00023136"/>
    </source>
</evidence>
<comment type="caution">
    <text evidence="13">The sequence shown here is derived from an EMBL/GenBank/DDBJ whole genome shotgun (WGS) entry which is preliminary data.</text>
</comment>
<keyword evidence="4" id="KW-0349">Heme</keyword>
<dbReference type="AlphaFoldDB" id="A0AAD6TTE5"/>
<dbReference type="SUPFAM" id="SSF48264">
    <property type="entry name" value="Cytochrome P450"/>
    <property type="match status" value="1"/>
</dbReference>
<dbReference type="Proteomes" id="UP001222325">
    <property type="component" value="Unassembled WGS sequence"/>
</dbReference>
<dbReference type="InterPro" id="IPR050364">
    <property type="entry name" value="Cytochrome_P450_fung"/>
</dbReference>
<protein>
    <submittedName>
        <fullName evidence="13">Cytochrome P450</fullName>
    </submittedName>
</protein>
<evidence type="ECO:0000256" key="1">
    <source>
        <dbReference type="ARBA" id="ARBA00001971"/>
    </source>
</evidence>
<evidence type="ECO:0000256" key="4">
    <source>
        <dbReference type="ARBA" id="ARBA00022617"/>
    </source>
</evidence>
<dbReference type="GO" id="GO:0004497">
    <property type="term" value="F:monooxygenase activity"/>
    <property type="evidence" value="ECO:0007669"/>
    <property type="project" value="UniProtKB-KW"/>
</dbReference>
<feature type="transmembrane region" description="Helical" evidence="12">
    <location>
        <begin position="6"/>
        <end position="24"/>
    </location>
</feature>
<keyword evidence="5 12" id="KW-0812">Transmembrane</keyword>
<dbReference type="GO" id="GO:0020037">
    <property type="term" value="F:heme binding"/>
    <property type="evidence" value="ECO:0007669"/>
    <property type="project" value="InterPro"/>
</dbReference>
<evidence type="ECO:0000256" key="2">
    <source>
        <dbReference type="ARBA" id="ARBA00004167"/>
    </source>
</evidence>
<keyword evidence="7 12" id="KW-1133">Transmembrane helix</keyword>
<sequence>MFLSTSPYLGAFALILVYISCVLWKIGQRERGLPPGPPTVPLLGNIHLLPKAEEMHFKFLEWSRKYGEIVSLKIGTGTMIILSSPTAIKQIVDKQGWTASSRPANYLAELATEKFFILFAPDTAPFRNLRKTVAWFFSPQHSASRVPIQEAESTIWKATLAG</sequence>
<evidence type="ECO:0000256" key="3">
    <source>
        <dbReference type="ARBA" id="ARBA00010617"/>
    </source>
</evidence>
<accession>A0AAD6TTE5</accession>
<evidence type="ECO:0000256" key="5">
    <source>
        <dbReference type="ARBA" id="ARBA00022692"/>
    </source>
</evidence>
<dbReference type="Gene3D" id="1.10.630.10">
    <property type="entry name" value="Cytochrome P450"/>
    <property type="match status" value="1"/>
</dbReference>
<evidence type="ECO:0000313" key="13">
    <source>
        <dbReference type="EMBL" id="KAJ7076070.1"/>
    </source>
</evidence>
<comment type="subcellular location">
    <subcellularLocation>
        <location evidence="2">Membrane</location>
        <topology evidence="2">Single-pass membrane protein</topology>
    </subcellularLocation>
</comment>
<comment type="cofactor">
    <cofactor evidence="1">
        <name>heme</name>
        <dbReference type="ChEBI" id="CHEBI:30413"/>
    </cofactor>
</comment>
<evidence type="ECO:0000256" key="6">
    <source>
        <dbReference type="ARBA" id="ARBA00022723"/>
    </source>
</evidence>